<dbReference type="AlphaFoldDB" id="A0A075G198"/>
<proteinExistence type="predicted"/>
<organism evidence="2">
    <name type="scientific">uncultured marine thaumarchaeote AD1000_96_F07</name>
    <dbReference type="NCBI Taxonomy" id="1455948"/>
    <lineage>
        <taxon>Archaea</taxon>
        <taxon>Nitrososphaerota</taxon>
        <taxon>environmental samples</taxon>
    </lineage>
</organism>
<evidence type="ECO:0000256" key="1">
    <source>
        <dbReference type="ARBA" id="ARBA00023235"/>
    </source>
</evidence>
<dbReference type="PANTHER" id="PTHR21198:SF3">
    <property type="entry name" value="GLUTAMATE RACEMASE"/>
    <property type="match status" value="1"/>
</dbReference>
<keyword evidence="1 2" id="KW-0413">Isomerase</keyword>
<evidence type="ECO:0000313" key="2">
    <source>
        <dbReference type="EMBL" id="AIE97284.1"/>
    </source>
</evidence>
<sequence>MKMKIVVFDSGLGSLSIIKAIQKKTKSDIIYLADRKNFPYGTKTKSQLYKIITDTIEKISERFDPDVIVLASNTPSLLFREKLPKNVITVLPPLEKIQKASNVAILTTEIVAKSKELDNYIEQFNDLKEVLKINCSELVELVESGKFLTHERDCVKTILKVLKDEFKVNKIKIATLSSTHLPFLLPFLKKYFRGVEFLDPAEDVAIKISKLEKSKSTRNSLSIYTTESPKALQRNLKSMGISNKVNLFS</sequence>
<name>A0A075G198_9ARCH</name>
<dbReference type="SUPFAM" id="SSF53681">
    <property type="entry name" value="Aspartate/glutamate racemase"/>
    <property type="match status" value="2"/>
</dbReference>
<dbReference type="InterPro" id="IPR001920">
    <property type="entry name" value="Asp/Glu_race"/>
</dbReference>
<gene>
    <name evidence="2" type="primary">murI</name>
</gene>
<protein>
    <submittedName>
        <fullName evidence="2">Glutamate racemase (MurI)</fullName>
        <ecNumber evidence="2">5.1.1.3</ecNumber>
    </submittedName>
</protein>
<dbReference type="Gene3D" id="3.40.50.1860">
    <property type="match status" value="2"/>
</dbReference>
<reference evidence="2" key="1">
    <citation type="journal article" date="2014" name="Genome Biol. Evol.">
        <title>Pangenome evidence for extensive interdomain horizontal transfer affecting lineage core and shell genes in uncultured planktonic thaumarchaeota and euryarchaeota.</title>
        <authorList>
            <person name="Deschamps P."/>
            <person name="Zivanovic Y."/>
            <person name="Moreira D."/>
            <person name="Rodriguez-Valera F."/>
            <person name="Lopez-Garcia P."/>
        </authorList>
    </citation>
    <scope>NUCLEOTIDE SEQUENCE</scope>
</reference>
<dbReference type="GO" id="GO:0008881">
    <property type="term" value="F:glutamate racemase activity"/>
    <property type="evidence" value="ECO:0007669"/>
    <property type="project" value="UniProtKB-EC"/>
</dbReference>
<dbReference type="EC" id="5.1.1.3" evidence="2"/>
<dbReference type="EMBL" id="KF900504">
    <property type="protein sequence ID" value="AIE97284.1"/>
    <property type="molecule type" value="Genomic_DNA"/>
</dbReference>
<accession>A0A075G198</accession>
<dbReference type="PANTHER" id="PTHR21198">
    <property type="entry name" value="GLUTAMATE RACEMASE"/>
    <property type="match status" value="1"/>
</dbReference>